<dbReference type="AlphaFoldDB" id="A0A125RDU1"/>
<organism evidence="2 3">
    <name type="scientific">Eremothecium sinecaudum</name>
    <dbReference type="NCBI Taxonomy" id="45286"/>
    <lineage>
        <taxon>Eukaryota</taxon>
        <taxon>Fungi</taxon>
        <taxon>Dikarya</taxon>
        <taxon>Ascomycota</taxon>
        <taxon>Saccharomycotina</taxon>
        <taxon>Saccharomycetes</taxon>
        <taxon>Saccharomycetales</taxon>
        <taxon>Saccharomycetaceae</taxon>
        <taxon>Eremothecium</taxon>
    </lineage>
</organism>
<dbReference type="Proteomes" id="UP000243052">
    <property type="component" value="Chromosome ii"/>
</dbReference>
<dbReference type="OrthoDB" id="4036231at2759"/>
<gene>
    <name evidence="2" type="ORF">AW171_hschr299</name>
</gene>
<dbReference type="GeneID" id="28722649"/>
<sequence>MPIRITGEKIEYGKDFQRPASMAVTEEDLLNLPDSFEFSERLVSIGESDTDDATTTNETSVKASAVNSRYTLQQDQLSSSDDRSLSDASLTTVEREVERLFTPEVQRRFQQRLAEMPPVRKSLRPLEEYSKRSQSMYIQVGQQQAPASWSSTGNPGSTSKNDYGGTNNYGLHPASDSTICGLSHRSPSFNMLSGISGQNAIRPLSLDLNSVSLAELGTSEFRDAPILSATHLDSEHLKCNSLPLSTSPRWGEHHSIDPLLAESDLSGRDFTVLDVPYRYSVNAAYNDPRKISKFNPAFEDGNNFSLLPTTNEIGHCSTLYQNKNGNFSLSSLEKILQRFFPSSSESQSN</sequence>
<feature type="region of interest" description="Disordered" evidence="1">
    <location>
        <begin position="141"/>
        <end position="167"/>
    </location>
</feature>
<evidence type="ECO:0000313" key="3">
    <source>
        <dbReference type="Proteomes" id="UP000243052"/>
    </source>
</evidence>
<dbReference type="EMBL" id="CP014242">
    <property type="protein sequence ID" value="AMD18591.1"/>
    <property type="molecule type" value="Genomic_DNA"/>
</dbReference>
<name>A0A125RDU1_9SACH</name>
<dbReference type="RefSeq" id="XP_017985587.1">
    <property type="nucleotide sequence ID" value="XM_018130317.1"/>
</dbReference>
<accession>A0A125RDU1</accession>
<reference evidence="2 3" key="1">
    <citation type="submission" date="2016-01" db="EMBL/GenBank/DDBJ databases">
        <title>Genome sequence of the yeast Holleya sinecauda.</title>
        <authorList>
            <person name="Dietrich F.S."/>
        </authorList>
    </citation>
    <scope>NUCLEOTIDE SEQUENCE [LARGE SCALE GENOMIC DNA]</scope>
    <source>
        <strain evidence="2 3">ATCC 58844</strain>
    </source>
</reference>
<protein>
    <submittedName>
        <fullName evidence="2">HBL311Cp</fullName>
    </submittedName>
</protein>
<evidence type="ECO:0000256" key="1">
    <source>
        <dbReference type="SAM" id="MobiDB-lite"/>
    </source>
</evidence>
<keyword evidence="3" id="KW-1185">Reference proteome</keyword>
<evidence type="ECO:0000313" key="2">
    <source>
        <dbReference type="EMBL" id="AMD18591.1"/>
    </source>
</evidence>
<proteinExistence type="predicted"/>